<dbReference type="Pfam" id="PF13431">
    <property type="entry name" value="TPR_17"/>
    <property type="match status" value="1"/>
</dbReference>
<dbReference type="PANTHER" id="PTHR44858">
    <property type="entry name" value="TETRATRICOPEPTIDE REPEAT PROTEIN 6"/>
    <property type="match status" value="1"/>
</dbReference>
<proteinExistence type="predicted"/>
<dbReference type="Pfam" id="PF13181">
    <property type="entry name" value="TPR_8"/>
    <property type="match status" value="1"/>
</dbReference>
<dbReference type="PROSITE" id="PS50005">
    <property type="entry name" value="TPR"/>
    <property type="match status" value="5"/>
</dbReference>
<feature type="repeat" description="TPR" evidence="3">
    <location>
        <begin position="182"/>
        <end position="215"/>
    </location>
</feature>
<dbReference type="Pfam" id="PF13432">
    <property type="entry name" value="TPR_16"/>
    <property type="match status" value="1"/>
</dbReference>
<feature type="repeat" description="TPR" evidence="3">
    <location>
        <begin position="148"/>
        <end position="181"/>
    </location>
</feature>
<evidence type="ECO:0000256" key="3">
    <source>
        <dbReference type="PROSITE-ProRule" id="PRU00339"/>
    </source>
</evidence>
<dbReference type="SUPFAM" id="SSF48452">
    <property type="entry name" value="TPR-like"/>
    <property type="match status" value="1"/>
</dbReference>
<dbReference type="EMBL" id="BMXF01000004">
    <property type="protein sequence ID" value="GHB82170.1"/>
    <property type="molecule type" value="Genomic_DNA"/>
</dbReference>
<dbReference type="SMART" id="SM00028">
    <property type="entry name" value="TPR"/>
    <property type="match status" value="9"/>
</dbReference>
<evidence type="ECO:0000313" key="4">
    <source>
        <dbReference type="EMBL" id="GHB82170.1"/>
    </source>
</evidence>
<feature type="repeat" description="TPR" evidence="3">
    <location>
        <begin position="12"/>
        <end position="45"/>
    </location>
</feature>
<name>A0A8J3GAE2_9BACT</name>
<evidence type="ECO:0000256" key="2">
    <source>
        <dbReference type="ARBA" id="ARBA00022803"/>
    </source>
</evidence>
<dbReference type="InterPro" id="IPR050498">
    <property type="entry name" value="Ycf3"/>
</dbReference>
<dbReference type="AlphaFoldDB" id="A0A8J3GAE2"/>
<gene>
    <name evidence="4" type="ORF">GCM10007390_41590</name>
</gene>
<protein>
    <recommendedName>
        <fullName evidence="6">Tetratricopeptide repeat protein</fullName>
    </recommendedName>
</protein>
<accession>A0A8J3GAE2</accession>
<feature type="repeat" description="TPR" evidence="3">
    <location>
        <begin position="114"/>
        <end position="147"/>
    </location>
</feature>
<dbReference type="Pfam" id="PF00515">
    <property type="entry name" value="TPR_1"/>
    <property type="match status" value="1"/>
</dbReference>
<organism evidence="4 5">
    <name type="scientific">Persicitalea jodogahamensis</name>
    <dbReference type="NCBI Taxonomy" id="402147"/>
    <lineage>
        <taxon>Bacteria</taxon>
        <taxon>Pseudomonadati</taxon>
        <taxon>Bacteroidota</taxon>
        <taxon>Cytophagia</taxon>
        <taxon>Cytophagales</taxon>
        <taxon>Spirosomataceae</taxon>
        <taxon>Persicitalea</taxon>
    </lineage>
</organism>
<keyword evidence="1" id="KW-0677">Repeat</keyword>
<evidence type="ECO:0000313" key="5">
    <source>
        <dbReference type="Proteomes" id="UP000598271"/>
    </source>
</evidence>
<evidence type="ECO:0008006" key="6">
    <source>
        <dbReference type="Google" id="ProtNLM"/>
    </source>
</evidence>
<dbReference type="PROSITE" id="PS50293">
    <property type="entry name" value="TPR_REGION"/>
    <property type="match status" value="1"/>
</dbReference>
<dbReference type="InterPro" id="IPR019734">
    <property type="entry name" value="TPR_rpt"/>
</dbReference>
<sequence>MFSCQSVEKDDASNFFLKGNVQFSQKNYEQALHYYDEAVNKNSDFPDAYLNRGLVLLELQRPVDALQSLSQAIDADEQLYPAYLARAEVEARLGQWDEAMNDMMTIQKSYADSSRYYLIHGNIMVGKNDLSAALADFDHALQLEPANTEALVNRGAVYFNQKQYGPAKSDFEAALQIDPKQPEALNNLGLLAARNKQWKVSIDFLDRALSINPVDPLALNNKGFVLLNTNKPDEAVVLINRSIQNQPGNGYALRNLGLYYLMKNNLDKSTETFEQALELAQPVELLHGYAGEAFYKSGNKSKACEIWKTGVVLKDSLADNYHKLNCQ</sequence>
<keyword evidence="5" id="KW-1185">Reference proteome</keyword>
<keyword evidence="2 3" id="KW-0802">TPR repeat</keyword>
<dbReference type="PANTHER" id="PTHR44858:SF1">
    <property type="entry name" value="UDP-N-ACETYLGLUCOSAMINE--PEPTIDE N-ACETYLGLUCOSAMINYLTRANSFERASE SPINDLY-RELATED"/>
    <property type="match status" value="1"/>
</dbReference>
<dbReference type="Gene3D" id="1.25.40.10">
    <property type="entry name" value="Tetratricopeptide repeat domain"/>
    <property type="match status" value="3"/>
</dbReference>
<reference evidence="4 5" key="1">
    <citation type="journal article" date="2014" name="Int. J. Syst. Evol. Microbiol.">
        <title>Complete genome sequence of Corynebacterium casei LMG S-19264T (=DSM 44701T), isolated from a smear-ripened cheese.</title>
        <authorList>
            <consortium name="US DOE Joint Genome Institute (JGI-PGF)"/>
            <person name="Walter F."/>
            <person name="Albersmeier A."/>
            <person name="Kalinowski J."/>
            <person name="Ruckert C."/>
        </authorList>
    </citation>
    <scope>NUCLEOTIDE SEQUENCE [LARGE SCALE GENOMIC DNA]</scope>
    <source>
        <strain evidence="4 5">KCTC 12866</strain>
    </source>
</reference>
<dbReference type="Proteomes" id="UP000598271">
    <property type="component" value="Unassembled WGS sequence"/>
</dbReference>
<feature type="repeat" description="TPR" evidence="3">
    <location>
        <begin position="250"/>
        <end position="283"/>
    </location>
</feature>
<comment type="caution">
    <text evidence="4">The sequence shown here is derived from an EMBL/GenBank/DDBJ whole genome shotgun (WGS) entry which is preliminary data.</text>
</comment>
<evidence type="ECO:0000256" key="1">
    <source>
        <dbReference type="ARBA" id="ARBA00022737"/>
    </source>
</evidence>
<dbReference type="InterPro" id="IPR011990">
    <property type="entry name" value="TPR-like_helical_dom_sf"/>
</dbReference>